<comment type="caution">
    <text evidence="1">The sequence shown here is derived from an EMBL/GenBank/DDBJ whole genome shotgun (WGS) entry which is preliminary data.</text>
</comment>
<accession>A0ACC1IUE8</accession>
<name>A0ACC1IUE8_9FUNG</name>
<protein>
    <submittedName>
        <fullName evidence="1">Uncharacterized protein</fullName>
    </submittedName>
</protein>
<sequence>MFSKQFHSAGRLASGPMSFGKRGLSTSSSETSSACSNGVIGVRHYSMSGKRTPLAPSPEVRQQDKQQQQPTETIHPTLSSRSKVPKFTMPRSEFMTANLFAQHRQLVEVPEITYMDMGSQPRASFKTISELSMCKGLSSKEANVPSAKLKQIYAAPASVYMRVTPDALIPEAMRLGPLAEPLLGSDSFSDGIGSLQMFGHQDEMMAFVEEFFDTILVNAKEAPTPGMWSIRRERRAVGARWMGRDMVDPMDEINSVDYQMTSVRRKRKTKMNKHKHRKLRKRTRALRKRLGK</sequence>
<reference evidence="1" key="1">
    <citation type="submission" date="2022-07" db="EMBL/GenBank/DDBJ databases">
        <title>Phylogenomic reconstructions and comparative analyses of Kickxellomycotina fungi.</title>
        <authorList>
            <person name="Reynolds N.K."/>
            <person name="Stajich J.E."/>
            <person name="Barry K."/>
            <person name="Grigoriev I.V."/>
            <person name="Crous P."/>
            <person name="Smith M.E."/>
        </authorList>
    </citation>
    <scope>NUCLEOTIDE SEQUENCE</scope>
    <source>
        <strain evidence="1">Benny 63K</strain>
    </source>
</reference>
<evidence type="ECO:0000313" key="2">
    <source>
        <dbReference type="Proteomes" id="UP001150581"/>
    </source>
</evidence>
<dbReference type="Proteomes" id="UP001150581">
    <property type="component" value="Unassembled WGS sequence"/>
</dbReference>
<organism evidence="1 2">
    <name type="scientific">Kickxella alabastrina</name>
    <dbReference type="NCBI Taxonomy" id="61397"/>
    <lineage>
        <taxon>Eukaryota</taxon>
        <taxon>Fungi</taxon>
        <taxon>Fungi incertae sedis</taxon>
        <taxon>Zoopagomycota</taxon>
        <taxon>Kickxellomycotina</taxon>
        <taxon>Kickxellomycetes</taxon>
        <taxon>Kickxellales</taxon>
        <taxon>Kickxellaceae</taxon>
        <taxon>Kickxella</taxon>
    </lineage>
</organism>
<keyword evidence="2" id="KW-1185">Reference proteome</keyword>
<proteinExistence type="predicted"/>
<evidence type="ECO:0000313" key="1">
    <source>
        <dbReference type="EMBL" id="KAJ1901121.1"/>
    </source>
</evidence>
<gene>
    <name evidence="1" type="ORF">LPJ66_001001</name>
</gene>
<dbReference type="EMBL" id="JANBPG010000043">
    <property type="protein sequence ID" value="KAJ1901121.1"/>
    <property type="molecule type" value="Genomic_DNA"/>
</dbReference>